<keyword evidence="1" id="KW-0472">Membrane</keyword>
<evidence type="ECO:0000313" key="2">
    <source>
        <dbReference type="EMBL" id="VDK48478.1"/>
    </source>
</evidence>
<sequence length="117" mass="12866">MLQLHDFYPSLAINIYAFIILIIHTVSVNGQFVVEVVSLFILILVALHNDYEFKLEPARMGMRRSVQRCEATGANFGADIVTFSFGHEAIGCAAHAIPIDACADVTSSSFEKKCLVC</sequence>
<evidence type="ECO:0000313" key="3">
    <source>
        <dbReference type="Proteomes" id="UP000271889"/>
    </source>
</evidence>
<keyword evidence="1" id="KW-1133">Transmembrane helix</keyword>
<keyword evidence="3" id="KW-1185">Reference proteome</keyword>
<reference evidence="2 3" key="1">
    <citation type="submission" date="2018-11" db="EMBL/GenBank/DDBJ databases">
        <authorList>
            <consortium name="Pathogen Informatics"/>
        </authorList>
    </citation>
    <scope>NUCLEOTIDE SEQUENCE [LARGE SCALE GENOMIC DNA]</scope>
</reference>
<protein>
    <submittedName>
        <fullName evidence="2">Uncharacterized protein</fullName>
    </submittedName>
</protein>
<keyword evidence="1" id="KW-0812">Transmembrane</keyword>
<accession>A0A3P6S2Y3</accession>
<name>A0A3P6S2Y3_CYLGO</name>
<proteinExistence type="predicted"/>
<dbReference type="OrthoDB" id="8062037at2759"/>
<evidence type="ECO:0000256" key="1">
    <source>
        <dbReference type="SAM" id="Phobius"/>
    </source>
</evidence>
<dbReference type="EMBL" id="UYRV01002318">
    <property type="protein sequence ID" value="VDK48478.1"/>
    <property type="molecule type" value="Genomic_DNA"/>
</dbReference>
<feature type="transmembrane region" description="Helical" evidence="1">
    <location>
        <begin position="7"/>
        <end position="26"/>
    </location>
</feature>
<dbReference type="Proteomes" id="UP000271889">
    <property type="component" value="Unassembled WGS sequence"/>
</dbReference>
<dbReference type="AlphaFoldDB" id="A0A3P6S2Y3"/>
<organism evidence="2 3">
    <name type="scientific">Cylicostephanus goldi</name>
    <name type="common">Nematode worm</name>
    <dbReference type="NCBI Taxonomy" id="71465"/>
    <lineage>
        <taxon>Eukaryota</taxon>
        <taxon>Metazoa</taxon>
        <taxon>Ecdysozoa</taxon>
        <taxon>Nematoda</taxon>
        <taxon>Chromadorea</taxon>
        <taxon>Rhabditida</taxon>
        <taxon>Rhabditina</taxon>
        <taxon>Rhabditomorpha</taxon>
        <taxon>Strongyloidea</taxon>
        <taxon>Strongylidae</taxon>
        <taxon>Cylicostephanus</taxon>
    </lineage>
</organism>
<gene>
    <name evidence="2" type="ORF">CGOC_LOCUS1290</name>
</gene>
<feature type="transmembrane region" description="Helical" evidence="1">
    <location>
        <begin position="32"/>
        <end position="51"/>
    </location>
</feature>